<reference evidence="16" key="1">
    <citation type="journal article" date="2014" name="BMC Evol. Biol.">
        <title>Chloroplast phylogenomic analysis resolves deep-level relationships within the green algal class Trebouxiophyceae.</title>
        <authorList>
            <person name="Lemieux C."/>
            <person name="Otis C."/>
            <person name="Turmel M."/>
        </authorList>
    </citation>
    <scope>NUCLEOTIDE SEQUENCE</scope>
</reference>
<feature type="region of interest" description="Disordered" evidence="11">
    <location>
        <begin position="188"/>
        <end position="216"/>
    </location>
</feature>
<dbReference type="InterPro" id="IPR037034">
    <property type="entry name" value="RNA_pol_Rpb2_2_sf"/>
</dbReference>
<comment type="catalytic activity">
    <reaction evidence="8 9 10">
        <text>RNA(n) + a ribonucleoside 5'-triphosphate = RNA(n+1) + diphosphate</text>
        <dbReference type="Rhea" id="RHEA:21248"/>
        <dbReference type="Rhea" id="RHEA-COMP:14527"/>
        <dbReference type="Rhea" id="RHEA-COMP:17342"/>
        <dbReference type="ChEBI" id="CHEBI:33019"/>
        <dbReference type="ChEBI" id="CHEBI:61557"/>
        <dbReference type="ChEBI" id="CHEBI:140395"/>
        <dbReference type="EC" id="2.7.7.6"/>
    </reaction>
</comment>
<dbReference type="Gene3D" id="3.90.1100.10">
    <property type="match status" value="3"/>
</dbReference>
<dbReference type="InterPro" id="IPR010243">
    <property type="entry name" value="RNA_pol_bsu_bac"/>
</dbReference>
<dbReference type="RefSeq" id="YP_009106550.1">
    <property type="nucleotide sequence ID" value="NC_025545.1"/>
</dbReference>
<evidence type="ECO:0000259" key="12">
    <source>
        <dbReference type="Pfam" id="PF00562"/>
    </source>
</evidence>
<dbReference type="Pfam" id="PF04560">
    <property type="entry name" value="RNA_pol_Rpb2_7"/>
    <property type="match status" value="1"/>
</dbReference>
<evidence type="ECO:0000256" key="6">
    <source>
        <dbReference type="ARBA" id="ARBA00023163"/>
    </source>
</evidence>
<feature type="domain" description="DNA-directed RNA polymerase subunit 2 hybrid-binding" evidence="12">
    <location>
        <begin position="1237"/>
        <end position="1440"/>
    </location>
</feature>
<evidence type="ECO:0000256" key="3">
    <source>
        <dbReference type="ARBA" id="ARBA00022478"/>
    </source>
</evidence>
<feature type="compositionally biased region" description="Basic and acidic residues" evidence="11">
    <location>
        <begin position="117"/>
        <end position="147"/>
    </location>
</feature>
<dbReference type="InterPro" id="IPR015712">
    <property type="entry name" value="DNA-dir_RNA_pol_su2"/>
</dbReference>
<feature type="compositionally biased region" description="Basic and acidic residues" evidence="11">
    <location>
        <begin position="204"/>
        <end position="216"/>
    </location>
</feature>
<protein>
    <recommendedName>
        <fullName evidence="9">DNA-directed RNA polymerase subunit beta</fullName>
        <ecNumber evidence="9">2.7.7.6</ecNumber>
    </recommendedName>
    <alternativeName>
        <fullName evidence="9">PEP</fullName>
    </alternativeName>
    <alternativeName>
        <fullName evidence="9">Plastid-encoded RNA polymerase subunit beta</fullName>
        <shortName evidence="9">RNA polymerase subunit beta</shortName>
    </alternativeName>
</protein>
<feature type="region of interest" description="Disordered" evidence="11">
    <location>
        <begin position="754"/>
        <end position="773"/>
    </location>
</feature>
<keyword evidence="5 9" id="KW-0548">Nucleotidyltransferase</keyword>
<name>A0A097KQA8_BOTBR</name>
<evidence type="ECO:0000259" key="13">
    <source>
        <dbReference type="Pfam" id="PF04560"/>
    </source>
</evidence>
<evidence type="ECO:0000259" key="14">
    <source>
        <dbReference type="Pfam" id="PF04561"/>
    </source>
</evidence>
<dbReference type="PROSITE" id="PS01166">
    <property type="entry name" value="RNA_POL_BETA"/>
    <property type="match status" value="1"/>
</dbReference>
<dbReference type="Gene3D" id="3.90.1110.10">
    <property type="entry name" value="RNA polymerase Rpb2, domain 2"/>
    <property type="match status" value="1"/>
</dbReference>
<dbReference type="PANTHER" id="PTHR20856">
    <property type="entry name" value="DNA-DIRECTED RNA POLYMERASE I SUBUNIT 2"/>
    <property type="match status" value="1"/>
</dbReference>
<comment type="function">
    <text evidence="1 9 10">DNA-dependent RNA polymerase catalyzes the transcription of DNA into RNA using the four ribonucleoside triphosphates as substrates.</text>
</comment>
<gene>
    <name evidence="9 16" type="primary">rpoB</name>
</gene>
<proteinExistence type="inferred from homology"/>
<dbReference type="Pfam" id="PF04565">
    <property type="entry name" value="RNA_pol_Rpb2_3"/>
    <property type="match status" value="1"/>
</dbReference>
<dbReference type="GO" id="GO:0006351">
    <property type="term" value="P:DNA-templated transcription"/>
    <property type="evidence" value="ECO:0007669"/>
    <property type="project" value="UniProtKB-UniRule"/>
</dbReference>
<dbReference type="HAMAP" id="MF_01321">
    <property type="entry name" value="RNApol_bact_RpoB"/>
    <property type="match status" value="1"/>
</dbReference>
<dbReference type="InterPro" id="IPR007645">
    <property type="entry name" value="RNA_pol_Rpb2_3"/>
</dbReference>
<organism evidence="16">
    <name type="scientific">Botryococcus braunii</name>
    <name type="common">Green alga</name>
    <dbReference type="NCBI Taxonomy" id="38881"/>
    <lineage>
        <taxon>Eukaryota</taxon>
        <taxon>Viridiplantae</taxon>
        <taxon>Chlorophyta</taxon>
        <taxon>core chlorophytes</taxon>
        <taxon>Trebouxiophyceae</taxon>
        <taxon>Trebouxiophyceae incertae sedis</taxon>
        <taxon>Elliptochloris clade</taxon>
        <taxon>Botryococcus</taxon>
    </lineage>
</organism>
<dbReference type="Gene3D" id="2.40.270.10">
    <property type="entry name" value="DNA-directed RNA polymerase, subunit 2, domain 6"/>
    <property type="match status" value="1"/>
</dbReference>
<dbReference type="InterPro" id="IPR007121">
    <property type="entry name" value="RNA_pol_bsu_CS"/>
</dbReference>
<dbReference type="GO" id="GO:0032549">
    <property type="term" value="F:ribonucleoside binding"/>
    <property type="evidence" value="ECO:0007669"/>
    <property type="project" value="InterPro"/>
</dbReference>
<feature type="region of interest" description="Disordered" evidence="11">
    <location>
        <begin position="1468"/>
        <end position="1500"/>
    </location>
</feature>
<dbReference type="GO" id="GO:0003677">
    <property type="term" value="F:DNA binding"/>
    <property type="evidence" value="ECO:0007669"/>
    <property type="project" value="UniProtKB-UniRule"/>
</dbReference>
<dbReference type="InterPro" id="IPR007642">
    <property type="entry name" value="RNA_pol_Rpb2_2"/>
</dbReference>
<dbReference type="GeneID" id="22160854"/>
<dbReference type="EC" id="2.7.7.6" evidence="9"/>
<feature type="domain" description="RNA polymerase Rpb2" evidence="14">
    <location>
        <begin position="604"/>
        <end position="670"/>
    </location>
</feature>
<evidence type="ECO:0000256" key="9">
    <source>
        <dbReference type="HAMAP-Rule" id="MF_01321"/>
    </source>
</evidence>
<evidence type="ECO:0000256" key="4">
    <source>
        <dbReference type="ARBA" id="ARBA00022679"/>
    </source>
</evidence>
<sequence length="2143" mass="238195">MTKKTYSSPFHRVTSERTAYLLPDLIELQRKSFYDFLEKGLLEEFSKINPVTLNTGEISVVFYPKDYQFTPPPFTLREAILQGKTYSAKFYVPARICCSKLALPLEAFEMTNQSFSNKDKQLGKEKRSKNKENEGSQRDLSPRSPHWRLDLASHLPIKGVRRPPVPVPPPGVQLALTSEEGARARGLKATRAQAPPCGLGLTSKEVRGGKANEEVRPSNPFTLRAQAKPPLGVRVARPPGSSLRGKFSGGVPALALSPGSMLKSQSALLLQAFGKNSNEDKTVKIWSLKCWVLVGNIPLMTKRGHFVINGSPRVIVSQMIRCPGVYFHERFRGVGIQKKRTCYIDFISRRGAWLRIQSDKNRDLWVRLKRTPRIPLDVFQEGLKSFERLWLTGLTAGETSVSQSFQRSATAYKIGEEAHGNPLSMNKVIKTLFHNPLNLHNKGFVEKLLMPSKRVFLNSGNGERFSLRSVYPPALQNKISFSEPGKERLHVKTYPWQENGKSQSVKEFYRQERVDSLREKKEFSNSAQLQKNDLTKTVSPFSGSWCLPKGLQTSINNSYDSSRFSDLFDEVQENGSKVESTTSQHVENGKNEEQAANGGFQFVFQKFKNPRTYDLGKLGRDRINSKLKSSTSSRQLSSKDIEFACYYLKKIERNQILPDDIDNLKNRRVRASGELLQGQLETGFYRLERFILSRLKPALETLRSVPWVYPLQEKVVSHKSTKASKRSAKSLSLAKNEKTSGPIAQKIQNLGIRRPPPLTSLEVRPNPDPQRGYQGGACARVAFESPLTSLEVRRKGVRVAIEPPSKEGIPVAGLGGDQRTLNGKLPLLENAGRKTKNKQNSASDVTSSHLFKILRSVITTKALNGALREFFGSNPLSQYMDQTNPLAEVTHKRRLSSLGPGGISRDTAGMAIRGIHSTHYGRICPIETPEGKNAGLVNSLTVFAKATPTGFLETPYYKVFKGQVQRGCIHPTPFFLSADSEQTLGTAIAPGDLNLSASRFLPPFSLPARIAGTFEDPFKRVNREKINCIALSPLQMISIATSLIPFLEHDDANRALMGSNMQRQAVPLLRPERPIVGTGLESLVVAESGQTLESESVGLVIYSSSQKILLHRLDSFPLSLHSVVSLPRQKWNPFLSPVTLPLPLLSIPLCGLRKARLASDLTTSWVGHDHNSSVSLLGKALHFSEPRGSKATRAQAPPCGLGLTSKEVRGGSLGTPGHRGGEQPGPKRIYSKFPFTKAYSLFAFQRSNQETCLSHRPAVREGDWVQKGDLLADCSASSKGELALGKNILIAYIPWEGYNFEDAVVASERLAKEDLYTSVHIEKHEVEIRESRLGLEEIGLEIPHITKKQRKSLDANGLIKVGTWVNQGDILVAKTTAIKPKPLSPHQKLAFDLARLKPSRTKDTSLRVPKGVHGRVIGVEVLESASAPSSSASTPQPKGERLPKANALKAVSVSVGETEAFPVLEVNEKRKSKESKKSSDKNLRADKSKNQNGLKVGKSPVQMKSDAGVNAQGLMKLMHSKDRVINSPNLNIGSMAKKPTSKKRFVPLFLHFSNIGFIPQTYSRFAFILSSATALPFSLTSTWEIKAIYPLVAFNSKTINSKNDEITQPLVPSKKESMSNLNVYAMRNPLDGRGFEGHPCASSPLIPPLGVRVRPNLSRGKRGWPSNPFLFFLWKGSKSWNVLGFIKKQVVYKDTIGEDEVKKFSYWFAFTKVISSLRHGKSSFEKGPGKMAGLEVIKKFVMDWKHSLHNRLRASLLMPFYSFDLPESQRAHEWNSFFSSLKKRNPTLLPGAQFKSFFFSETPVSATSKDESLIPKDSGELKDKDLMQKPKALHRLFHVGDESLQRKTVGTPKKVNKDNANLATVSSWKKVPTRVRVYIAEKRKIQVGDKVAGRHGNKGIVSVLLPRIDMPYLPDGSIVDMILNPLGVPSRMNVGQVFECLLGLAGVSLNQHYRIPPFDEMYGAEASRSLVYLKLYQARLRNGQHWLFHPLSPGKTRLTDGRTGEPFDQLVTVGTAYIIKLVHLVDEKIHARSTGPYSLVTKQPLGGRSKHGGQRLGEMEVWALEGFGAAYILQEMLTSKSDDVLGRQEVLKGILSKRSNPLGNPEAFKVLVRELQSLCLDIRVSVLKGSPMRRERVDISQIP</sequence>
<feature type="compositionally biased region" description="Basic and acidic residues" evidence="11">
    <location>
        <begin position="1468"/>
        <end position="1489"/>
    </location>
</feature>
<keyword evidence="3 9" id="KW-0240">DNA-directed RNA polymerase</keyword>
<keyword evidence="16" id="KW-0150">Chloroplast</keyword>
<comment type="subunit">
    <text evidence="7 9 10">In plastids the minimal PEP RNA polymerase catalytic core is composed of four subunits: alpha, beta, beta', and beta''. When a (nuclear-encoded) sigma factor is associated with the core the holoenzyme is formed, which can initiate transcription.</text>
</comment>
<keyword evidence="16" id="KW-0934">Plastid</keyword>
<dbReference type="Gene3D" id="3.90.1800.10">
    <property type="entry name" value="RNA polymerase alpha subunit dimerisation domain"/>
    <property type="match status" value="1"/>
</dbReference>
<comment type="similarity">
    <text evidence="2 9 10">Belongs to the RNA polymerase beta chain family.</text>
</comment>
<accession>A0A097KQA8</accession>
<dbReference type="Gene3D" id="2.40.50.100">
    <property type="match status" value="1"/>
</dbReference>
<evidence type="ECO:0000256" key="7">
    <source>
        <dbReference type="ARBA" id="ARBA00026088"/>
    </source>
</evidence>
<feature type="compositionally biased region" description="Low complexity" evidence="11">
    <location>
        <begin position="1424"/>
        <end position="1433"/>
    </location>
</feature>
<feature type="domain" description="DNA-directed RNA polymerase subunit 2 hybrid-binding" evidence="12">
    <location>
        <begin position="1864"/>
        <end position="2050"/>
    </location>
</feature>
<feature type="domain" description="RNA polymerase Rpb2" evidence="13">
    <location>
        <begin position="2052"/>
        <end position="2124"/>
    </location>
</feature>
<evidence type="ECO:0000256" key="11">
    <source>
        <dbReference type="SAM" id="MobiDB-lite"/>
    </source>
</evidence>
<dbReference type="Gene3D" id="2.40.50.150">
    <property type="match status" value="1"/>
</dbReference>
<evidence type="ECO:0000256" key="5">
    <source>
        <dbReference type="ARBA" id="ARBA00022695"/>
    </source>
</evidence>
<feature type="region of interest" description="Disordered" evidence="11">
    <location>
        <begin position="1424"/>
        <end position="1443"/>
    </location>
</feature>
<dbReference type="GO" id="GO:0003899">
    <property type="term" value="F:DNA-directed RNA polymerase activity"/>
    <property type="evidence" value="ECO:0007669"/>
    <property type="project" value="UniProtKB-UniRule"/>
</dbReference>
<evidence type="ECO:0000256" key="8">
    <source>
        <dbReference type="ARBA" id="ARBA00048552"/>
    </source>
</evidence>
<keyword evidence="6 9" id="KW-0804">Transcription</keyword>
<dbReference type="Pfam" id="PF04561">
    <property type="entry name" value="RNA_pol_Rpb2_2"/>
    <property type="match status" value="1"/>
</dbReference>
<keyword evidence="4 9" id="KW-0808">Transferase</keyword>
<dbReference type="GO" id="GO:0000428">
    <property type="term" value="C:DNA-directed RNA polymerase complex"/>
    <property type="evidence" value="ECO:0007669"/>
    <property type="project" value="UniProtKB-KW"/>
</dbReference>
<dbReference type="InterPro" id="IPR007120">
    <property type="entry name" value="DNA-dir_RNAP_su2_dom"/>
</dbReference>
<dbReference type="InterPro" id="IPR014724">
    <property type="entry name" value="RNA_pol_RPB2_OB-fold"/>
</dbReference>
<feature type="region of interest" description="Disordered" evidence="11">
    <location>
        <begin position="116"/>
        <end position="147"/>
    </location>
</feature>
<geneLocation type="chloroplast" evidence="16"/>
<evidence type="ECO:0000256" key="2">
    <source>
        <dbReference type="ARBA" id="ARBA00006835"/>
    </source>
</evidence>
<dbReference type="InterPro" id="IPR037033">
    <property type="entry name" value="DNA-dir_RNAP_su2_hyb_sf"/>
</dbReference>
<evidence type="ECO:0000256" key="1">
    <source>
        <dbReference type="ARBA" id="ARBA00004026"/>
    </source>
</evidence>
<feature type="domain" description="RNA polymerase Rpb2" evidence="15">
    <location>
        <begin position="878"/>
        <end position="945"/>
    </location>
</feature>
<evidence type="ECO:0000256" key="10">
    <source>
        <dbReference type="RuleBase" id="RU363031"/>
    </source>
</evidence>
<dbReference type="Pfam" id="PF00562">
    <property type="entry name" value="RNA_pol_Rpb2_6"/>
    <property type="match status" value="2"/>
</dbReference>
<comment type="subcellular location">
    <subcellularLocation>
        <location evidence="9">Plastid</location>
        <location evidence="9">Chloroplast</location>
    </subcellularLocation>
</comment>
<dbReference type="EMBL" id="KM462884">
    <property type="protein sequence ID" value="AIT95361.1"/>
    <property type="molecule type" value="Genomic_DNA"/>
</dbReference>
<evidence type="ECO:0000259" key="15">
    <source>
        <dbReference type="Pfam" id="PF04565"/>
    </source>
</evidence>
<dbReference type="SUPFAM" id="SSF64484">
    <property type="entry name" value="beta and beta-prime subunits of DNA dependent RNA-polymerase"/>
    <property type="match status" value="2"/>
</dbReference>
<dbReference type="InterPro" id="IPR007641">
    <property type="entry name" value="RNA_pol_Rpb2_7"/>
</dbReference>
<evidence type="ECO:0000313" key="16">
    <source>
        <dbReference type="EMBL" id="AIT95361.1"/>
    </source>
</evidence>
<dbReference type="GO" id="GO:0009507">
    <property type="term" value="C:chloroplast"/>
    <property type="evidence" value="ECO:0007669"/>
    <property type="project" value="UniProtKB-SubCell"/>
</dbReference>